<evidence type="ECO:0000256" key="5">
    <source>
        <dbReference type="ARBA" id="ARBA00023125"/>
    </source>
</evidence>
<keyword evidence="5" id="KW-0238">DNA-binding</keyword>
<dbReference type="Gene3D" id="1.10.10.10">
    <property type="entry name" value="Winged helix-like DNA-binding domain superfamily/Winged helix DNA-binding domain"/>
    <property type="match status" value="1"/>
</dbReference>
<comment type="similarity">
    <text evidence="1">Belongs to the Fur family.</text>
</comment>
<feature type="binding site" evidence="7">
    <location>
        <position position="129"/>
    </location>
    <ligand>
        <name>Zn(2+)</name>
        <dbReference type="ChEBI" id="CHEBI:29105"/>
    </ligand>
</feature>
<accession>A0A6I3KMK3</accession>
<dbReference type="SUPFAM" id="SSF46785">
    <property type="entry name" value="Winged helix' DNA-binding domain"/>
    <property type="match status" value="1"/>
</dbReference>
<evidence type="ECO:0000313" key="8">
    <source>
        <dbReference type="EMBL" id="MTD95673.1"/>
    </source>
</evidence>
<dbReference type="Pfam" id="PF01475">
    <property type="entry name" value="FUR"/>
    <property type="match status" value="1"/>
</dbReference>
<protein>
    <submittedName>
        <fullName evidence="8">Transcriptional repressor</fullName>
    </submittedName>
</protein>
<evidence type="ECO:0000256" key="4">
    <source>
        <dbReference type="ARBA" id="ARBA00023015"/>
    </source>
</evidence>
<feature type="binding site" evidence="7">
    <location>
        <position position="89"/>
    </location>
    <ligand>
        <name>Zn(2+)</name>
        <dbReference type="ChEBI" id="CHEBI:29105"/>
    </ligand>
</feature>
<dbReference type="GO" id="GO:0045892">
    <property type="term" value="P:negative regulation of DNA-templated transcription"/>
    <property type="evidence" value="ECO:0007669"/>
    <property type="project" value="TreeGrafter"/>
</dbReference>
<dbReference type="InterPro" id="IPR043135">
    <property type="entry name" value="Fur_C"/>
</dbReference>
<dbReference type="Gene3D" id="3.30.1490.190">
    <property type="match status" value="1"/>
</dbReference>
<name>A0A6I3KMK3_9HYPH</name>
<organism evidence="8 9">
    <name type="scientific">Hyphomicrobium album</name>
    <dbReference type="NCBI Taxonomy" id="2665159"/>
    <lineage>
        <taxon>Bacteria</taxon>
        <taxon>Pseudomonadati</taxon>
        <taxon>Pseudomonadota</taxon>
        <taxon>Alphaproteobacteria</taxon>
        <taxon>Hyphomicrobiales</taxon>
        <taxon>Hyphomicrobiaceae</taxon>
        <taxon>Hyphomicrobium</taxon>
    </lineage>
</organism>
<keyword evidence="3 7" id="KW-0862">Zinc</keyword>
<keyword evidence="9" id="KW-1185">Reference proteome</keyword>
<dbReference type="InterPro" id="IPR036388">
    <property type="entry name" value="WH-like_DNA-bd_sf"/>
</dbReference>
<dbReference type="GO" id="GO:0003700">
    <property type="term" value="F:DNA-binding transcription factor activity"/>
    <property type="evidence" value="ECO:0007669"/>
    <property type="project" value="InterPro"/>
</dbReference>
<feature type="binding site" evidence="7">
    <location>
        <position position="92"/>
    </location>
    <ligand>
        <name>Zn(2+)</name>
        <dbReference type="ChEBI" id="CHEBI:29105"/>
    </ligand>
</feature>
<dbReference type="Proteomes" id="UP000440694">
    <property type="component" value="Unassembled WGS sequence"/>
</dbReference>
<dbReference type="AlphaFoldDB" id="A0A6I3KMK3"/>
<dbReference type="InterPro" id="IPR002481">
    <property type="entry name" value="FUR"/>
</dbReference>
<dbReference type="PANTHER" id="PTHR33202:SF6">
    <property type="entry name" value="ZINC UPTAKE REGULATION PROTEIN"/>
    <property type="match status" value="1"/>
</dbReference>
<keyword evidence="4" id="KW-0805">Transcription regulation</keyword>
<dbReference type="GO" id="GO:0008270">
    <property type="term" value="F:zinc ion binding"/>
    <property type="evidence" value="ECO:0007669"/>
    <property type="project" value="TreeGrafter"/>
</dbReference>
<evidence type="ECO:0000256" key="3">
    <source>
        <dbReference type="ARBA" id="ARBA00022833"/>
    </source>
</evidence>
<dbReference type="RefSeq" id="WP_154740195.1">
    <property type="nucleotide sequence ID" value="NZ_WMBQ01000002.1"/>
</dbReference>
<keyword evidence="7" id="KW-0479">Metal-binding</keyword>
<keyword evidence="6" id="KW-0804">Transcription</keyword>
<proteinExistence type="inferred from homology"/>
<gene>
    <name evidence="8" type="ORF">GIW81_15140</name>
</gene>
<comment type="caution">
    <text evidence="8">The sequence shown here is derived from an EMBL/GenBank/DDBJ whole genome shotgun (WGS) entry which is preliminary data.</text>
</comment>
<dbReference type="PANTHER" id="PTHR33202">
    <property type="entry name" value="ZINC UPTAKE REGULATION PROTEIN"/>
    <property type="match status" value="1"/>
</dbReference>
<comment type="cofactor">
    <cofactor evidence="7">
        <name>Zn(2+)</name>
        <dbReference type="ChEBI" id="CHEBI:29105"/>
    </cofactor>
    <text evidence="7">Binds 1 zinc ion per subunit.</text>
</comment>
<dbReference type="InterPro" id="IPR036390">
    <property type="entry name" value="WH_DNA-bd_sf"/>
</dbReference>
<evidence type="ECO:0000256" key="1">
    <source>
        <dbReference type="ARBA" id="ARBA00007957"/>
    </source>
</evidence>
<evidence type="ECO:0000256" key="6">
    <source>
        <dbReference type="ARBA" id="ARBA00023163"/>
    </source>
</evidence>
<evidence type="ECO:0000256" key="7">
    <source>
        <dbReference type="PIRSR" id="PIRSR602481-1"/>
    </source>
</evidence>
<sequence length="138" mass="15465">MVRKVAKRRPAPEQDKMIVEALRDVGRPVSAYELIEELRSKASLAPQTVYRSLDRLIADGQAHRLESLNAFVACRHASHEGETAVFAICNDCGTVSEFDEPAAVDRLAAWARKAKFAVDRMTLELRGHCRECIARTTR</sequence>
<keyword evidence="2" id="KW-0678">Repressor</keyword>
<dbReference type="GO" id="GO:0000976">
    <property type="term" value="F:transcription cis-regulatory region binding"/>
    <property type="evidence" value="ECO:0007669"/>
    <property type="project" value="TreeGrafter"/>
</dbReference>
<evidence type="ECO:0000256" key="2">
    <source>
        <dbReference type="ARBA" id="ARBA00022491"/>
    </source>
</evidence>
<dbReference type="GO" id="GO:1900376">
    <property type="term" value="P:regulation of secondary metabolite biosynthetic process"/>
    <property type="evidence" value="ECO:0007669"/>
    <property type="project" value="TreeGrafter"/>
</dbReference>
<evidence type="ECO:0000313" key="9">
    <source>
        <dbReference type="Proteomes" id="UP000440694"/>
    </source>
</evidence>
<dbReference type="EMBL" id="WMBQ01000002">
    <property type="protein sequence ID" value="MTD95673.1"/>
    <property type="molecule type" value="Genomic_DNA"/>
</dbReference>
<reference evidence="8 9" key="1">
    <citation type="submission" date="2019-11" db="EMBL/GenBank/DDBJ databases">
        <title>Identification of a novel strain.</title>
        <authorList>
            <person name="Xu Q."/>
            <person name="Wang G."/>
        </authorList>
    </citation>
    <scope>NUCLEOTIDE SEQUENCE [LARGE SCALE GENOMIC DNA]</scope>
    <source>
        <strain evidence="9">xq</strain>
    </source>
</reference>
<feature type="binding site" evidence="7">
    <location>
        <position position="132"/>
    </location>
    <ligand>
        <name>Zn(2+)</name>
        <dbReference type="ChEBI" id="CHEBI:29105"/>
    </ligand>
</feature>
<dbReference type="GO" id="GO:0005829">
    <property type="term" value="C:cytosol"/>
    <property type="evidence" value="ECO:0007669"/>
    <property type="project" value="TreeGrafter"/>
</dbReference>